<dbReference type="AlphaFoldDB" id="Q1AXL3"/>
<keyword evidence="2" id="KW-0238">DNA-binding</keyword>
<dbReference type="Gene3D" id="1.10.10.10">
    <property type="entry name" value="Winged helix-like DNA-binding domain superfamily/Winged helix DNA-binding domain"/>
    <property type="match status" value="1"/>
</dbReference>
<dbReference type="GO" id="GO:0003700">
    <property type="term" value="F:DNA-binding transcription factor activity"/>
    <property type="evidence" value="ECO:0007669"/>
    <property type="project" value="InterPro"/>
</dbReference>
<dbReference type="RefSeq" id="WP_011563883.1">
    <property type="nucleotide sequence ID" value="NC_008148.1"/>
</dbReference>
<organism evidence="5 6">
    <name type="scientific">Rubrobacter xylanophilus (strain DSM 9941 / JCM 11954 / NBRC 16129 / PRD-1)</name>
    <dbReference type="NCBI Taxonomy" id="266117"/>
    <lineage>
        <taxon>Bacteria</taxon>
        <taxon>Bacillati</taxon>
        <taxon>Actinomycetota</taxon>
        <taxon>Rubrobacteria</taxon>
        <taxon>Rubrobacterales</taxon>
        <taxon>Rubrobacteraceae</taxon>
        <taxon>Rubrobacter</taxon>
    </lineage>
</organism>
<dbReference type="PROSITE" id="PS50949">
    <property type="entry name" value="HTH_GNTR"/>
    <property type="match status" value="1"/>
</dbReference>
<dbReference type="InterPro" id="IPR000524">
    <property type="entry name" value="Tscrpt_reg_HTH_GntR"/>
</dbReference>
<keyword evidence="1" id="KW-0805">Transcription regulation</keyword>
<keyword evidence="3" id="KW-0804">Transcription</keyword>
<dbReference type="OrthoDB" id="4307011at2"/>
<proteinExistence type="predicted"/>
<dbReference type="PANTHER" id="PTHR38445:SF9">
    <property type="entry name" value="HTH-TYPE TRANSCRIPTIONAL REPRESSOR YTRA"/>
    <property type="match status" value="1"/>
</dbReference>
<dbReference type="GO" id="GO:0003677">
    <property type="term" value="F:DNA binding"/>
    <property type="evidence" value="ECO:0007669"/>
    <property type="project" value="UniProtKB-KW"/>
</dbReference>
<dbReference type="STRING" id="266117.Rxyl_0898"/>
<dbReference type="CDD" id="cd07377">
    <property type="entry name" value="WHTH_GntR"/>
    <property type="match status" value="1"/>
</dbReference>
<dbReference type="Pfam" id="PF00392">
    <property type="entry name" value="GntR"/>
    <property type="match status" value="1"/>
</dbReference>
<dbReference type="KEGG" id="rxy:Rxyl_0898"/>
<evidence type="ECO:0000256" key="2">
    <source>
        <dbReference type="ARBA" id="ARBA00023125"/>
    </source>
</evidence>
<dbReference type="SUPFAM" id="SSF46785">
    <property type="entry name" value="Winged helix' DNA-binding domain"/>
    <property type="match status" value="1"/>
</dbReference>
<evidence type="ECO:0000256" key="1">
    <source>
        <dbReference type="ARBA" id="ARBA00023015"/>
    </source>
</evidence>
<keyword evidence="6" id="KW-1185">Reference proteome</keyword>
<name>Q1AXL3_RUBXD</name>
<dbReference type="eggNOG" id="COG1725">
    <property type="taxonomic scope" value="Bacteria"/>
</dbReference>
<evidence type="ECO:0000256" key="3">
    <source>
        <dbReference type="ARBA" id="ARBA00023163"/>
    </source>
</evidence>
<dbReference type="PANTHER" id="PTHR38445">
    <property type="entry name" value="HTH-TYPE TRANSCRIPTIONAL REPRESSOR YTRA"/>
    <property type="match status" value="1"/>
</dbReference>
<reference evidence="5 6" key="1">
    <citation type="submission" date="2006-06" db="EMBL/GenBank/DDBJ databases">
        <title>Complete sequence of Rubrobacter xylanophilus DSM 9941.</title>
        <authorList>
            <consortium name="US DOE Joint Genome Institute"/>
            <person name="Copeland A."/>
            <person name="Lucas S."/>
            <person name="Lapidus A."/>
            <person name="Barry K."/>
            <person name="Detter J.C."/>
            <person name="Glavina del Rio T."/>
            <person name="Hammon N."/>
            <person name="Israni S."/>
            <person name="Dalin E."/>
            <person name="Tice H."/>
            <person name="Pitluck S."/>
            <person name="Munk A.C."/>
            <person name="Brettin T."/>
            <person name="Bruce D."/>
            <person name="Han C."/>
            <person name="Tapia R."/>
            <person name="Gilna P."/>
            <person name="Schmutz J."/>
            <person name="Larimer F."/>
            <person name="Land M."/>
            <person name="Hauser L."/>
            <person name="Kyrpides N."/>
            <person name="Lykidis A."/>
            <person name="da Costa M.S."/>
            <person name="Rainey F.A."/>
            <person name="Empadinhas N."/>
            <person name="Jolivet E."/>
            <person name="Battista J.R."/>
            <person name="Richardson P."/>
        </authorList>
    </citation>
    <scope>NUCLEOTIDE SEQUENCE [LARGE SCALE GENOMIC DNA]</scope>
    <source>
        <strain evidence="6">DSM 9941 / NBRC 16129 / PRD-1</strain>
    </source>
</reference>
<accession>Q1AXL3</accession>
<evidence type="ECO:0000313" key="5">
    <source>
        <dbReference type="EMBL" id="ABG03865.1"/>
    </source>
</evidence>
<dbReference type="Proteomes" id="UP000006637">
    <property type="component" value="Chromosome"/>
</dbReference>
<dbReference type="HOGENOM" id="CLU_849007_0_0_11"/>
<feature type="domain" description="HTH gntR-type" evidence="4">
    <location>
        <begin position="11"/>
        <end position="79"/>
    </location>
</feature>
<gene>
    <name evidence="5" type="ordered locus">Rxyl_0898</name>
</gene>
<dbReference type="SMART" id="SM00345">
    <property type="entry name" value="HTH_GNTR"/>
    <property type="match status" value="1"/>
</dbReference>
<evidence type="ECO:0000313" key="6">
    <source>
        <dbReference type="Proteomes" id="UP000006637"/>
    </source>
</evidence>
<protein>
    <submittedName>
        <fullName evidence="5">Transcriptional regulator, GntR family</fullName>
    </submittedName>
</protein>
<evidence type="ECO:0000259" key="4">
    <source>
        <dbReference type="PROSITE" id="PS50949"/>
    </source>
</evidence>
<dbReference type="InterPro" id="IPR036388">
    <property type="entry name" value="WH-like_DNA-bd_sf"/>
</dbReference>
<sequence>MEIRVDTKCHVPVHVQLEEQIKHLILSGRFRPGERLPSIRALAGFLRVNRNTVARVMADLERGGYVESRRGSGVYVVEPPAREEDLRLQRVLERVLDVAAAQGVSVEELARALLARAGTEPRERVPVLFVECTREELEQFAGELEEQLPVLVERVLLEDLAERLTAADGPGGPPWRLAVTTFFHVHEVEELTAPRGVETVALLAEATLESLKRLTALPAGTPVGVVGGSRTCMENLCRSLEGAGLDHLEFKEVSVEQAAGVRRLLAGEVRAVVCSSHTARRLREEFGVPEGVEVIEEDRTLDKGGIEMLGRLLRELPRGEG</sequence>
<dbReference type="InterPro" id="IPR036390">
    <property type="entry name" value="WH_DNA-bd_sf"/>
</dbReference>
<dbReference type="EMBL" id="CP000386">
    <property type="protein sequence ID" value="ABG03865.1"/>
    <property type="molecule type" value="Genomic_DNA"/>
</dbReference>